<feature type="region of interest" description="Disordered" evidence="1">
    <location>
        <begin position="1"/>
        <end position="24"/>
    </location>
</feature>
<dbReference type="AlphaFoldDB" id="A0A5J5CHM7"/>
<gene>
    <name evidence="2" type="ORF">FQN60_002808</name>
</gene>
<evidence type="ECO:0000313" key="3">
    <source>
        <dbReference type="Proteomes" id="UP000327493"/>
    </source>
</evidence>
<organism evidence="2 3">
    <name type="scientific">Etheostoma spectabile</name>
    <name type="common">orangethroat darter</name>
    <dbReference type="NCBI Taxonomy" id="54343"/>
    <lineage>
        <taxon>Eukaryota</taxon>
        <taxon>Metazoa</taxon>
        <taxon>Chordata</taxon>
        <taxon>Craniata</taxon>
        <taxon>Vertebrata</taxon>
        <taxon>Euteleostomi</taxon>
        <taxon>Actinopterygii</taxon>
        <taxon>Neopterygii</taxon>
        <taxon>Teleostei</taxon>
        <taxon>Neoteleostei</taxon>
        <taxon>Acanthomorphata</taxon>
        <taxon>Eupercaria</taxon>
        <taxon>Perciformes</taxon>
        <taxon>Percoidei</taxon>
        <taxon>Percidae</taxon>
        <taxon>Etheostomatinae</taxon>
        <taxon>Etheostoma</taxon>
    </lineage>
</organism>
<feature type="region of interest" description="Disordered" evidence="1">
    <location>
        <begin position="109"/>
        <end position="128"/>
    </location>
</feature>
<proteinExistence type="predicted"/>
<protein>
    <submittedName>
        <fullName evidence="2">Uncharacterized protein</fullName>
    </submittedName>
</protein>
<name>A0A5J5CHM7_9PERO</name>
<dbReference type="Proteomes" id="UP000327493">
    <property type="component" value="Chromosome 21"/>
</dbReference>
<dbReference type="EMBL" id="VOFY01000021">
    <property type="protein sequence ID" value="KAA8581227.1"/>
    <property type="molecule type" value="Genomic_DNA"/>
</dbReference>
<evidence type="ECO:0000313" key="2">
    <source>
        <dbReference type="EMBL" id="KAA8581227.1"/>
    </source>
</evidence>
<evidence type="ECO:0000256" key="1">
    <source>
        <dbReference type="SAM" id="MobiDB-lite"/>
    </source>
</evidence>
<keyword evidence="3" id="KW-1185">Reference proteome</keyword>
<comment type="caution">
    <text evidence="2">The sequence shown here is derived from an EMBL/GenBank/DDBJ whole genome shotgun (WGS) entry which is preliminary data.</text>
</comment>
<sequence length="168" mass="18803">MEPPSVPVSHYKSGVTQSAEDNRPPHLIKRHRLLLRVKAAIDFTLTHSLHQDSLPAHWPGGGVPDVTGAMQRGRRPAREDFTDVRASNNIQQKGFDYASCGEVKVYRKPRGQSELSPMSEASPQGKESYADPKVKNILLLFPQLSICLRGVGCSTDSDTSRWRARWER</sequence>
<feature type="compositionally biased region" description="Polar residues" evidence="1">
    <location>
        <begin position="113"/>
        <end position="122"/>
    </location>
</feature>
<reference evidence="2 3" key="1">
    <citation type="submission" date="2019-08" db="EMBL/GenBank/DDBJ databases">
        <title>A chromosome-level genome assembly, high-density linkage maps, and genome scans reveal the genomic architecture of hybrid incompatibilities underlying speciation via character displacement in darters (Percidae: Etheostominae).</title>
        <authorList>
            <person name="Moran R.L."/>
            <person name="Catchen J.M."/>
            <person name="Fuller R.C."/>
        </authorList>
    </citation>
    <scope>NUCLEOTIDE SEQUENCE [LARGE SCALE GENOMIC DNA]</scope>
    <source>
        <strain evidence="2">EspeVRDwgs_2016</strain>
        <tissue evidence="2">Muscle</tissue>
    </source>
</reference>
<accession>A0A5J5CHM7</accession>